<organism evidence="1 2">
    <name type="scientific">Dissostichus mawsoni</name>
    <name type="common">Antarctic cod</name>
    <dbReference type="NCBI Taxonomy" id="36200"/>
    <lineage>
        <taxon>Eukaryota</taxon>
        <taxon>Metazoa</taxon>
        <taxon>Chordata</taxon>
        <taxon>Craniata</taxon>
        <taxon>Vertebrata</taxon>
        <taxon>Euteleostomi</taxon>
        <taxon>Actinopterygii</taxon>
        <taxon>Neopterygii</taxon>
        <taxon>Teleostei</taxon>
        <taxon>Neoteleostei</taxon>
        <taxon>Acanthomorphata</taxon>
        <taxon>Eupercaria</taxon>
        <taxon>Perciformes</taxon>
        <taxon>Notothenioidei</taxon>
        <taxon>Nototheniidae</taxon>
        <taxon>Dissostichus</taxon>
    </lineage>
</organism>
<name>A0A7J5XYZ4_DISMA</name>
<comment type="caution">
    <text evidence="1">The sequence shown here is derived from an EMBL/GenBank/DDBJ whole genome shotgun (WGS) entry which is preliminary data.</text>
</comment>
<accession>A0A7J5XYZ4</accession>
<proteinExistence type="predicted"/>
<sequence>MPPRCFSFIRQRRAARVRAYNEAVCPCPTQCSKMLRSGRHSFSQDSGRFRSIAEREISLRMKL</sequence>
<keyword evidence="2" id="KW-1185">Reference proteome</keyword>
<protein>
    <submittedName>
        <fullName evidence="1">Uncharacterized protein</fullName>
    </submittedName>
</protein>
<dbReference type="Proteomes" id="UP000518266">
    <property type="component" value="Unassembled WGS sequence"/>
</dbReference>
<evidence type="ECO:0000313" key="1">
    <source>
        <dbReference type="EMBL" id="KAF3842043.1"/>
    </source>
</evidence>
<dbReference type="AlphaFoldDB" id="A0A7J5XYZ4"/>
<reference evidence="1 2" key="1">
    <citation type="submission" date="2020-03" db="EMBL/GenBank/DDBJ databases">
        <title>Dissostichus mawsoni Genome sequencing and assembly.</title>
        <authorList>
            <person name="Park H."/>
        </authorList>
    </citation>
    <scope>NUCLEOTIDE SEQUENCE [LARGE SCALE GENOMIC DNA]</scope>
    <source>
        <strain evidence="1">DM0001</strain>
        <tissue evidence="1">Muscle</tissue>
    </source>
</reference>
<gene>
    <name evidence="1" type="ORF">F7725_023994</name>
</gene>
<evidence type="ECO:0000313" key="2">
    <source>
        <dbReference type="Proteomes" id="UP000518266"/>
    </source>
</evidence>
<dbReference type="EMBL" id="JAAKFY010000019">
    <property type="protein sequence ID" value="KAF3842043.1"/>
    <property type="molecule type" value="Genomic_DNA"/>
</dbReference>